<keyword evidence="9" id="KW-0249">Electron transport</keyword>
<reference evidence="16 17" key="1">
    <citation type="journal article" date="2015" name="Annu Rev Anim Biosci">
        <title>The Genome 10K Project: a way forward.</title>
        <authorList>
            <person name="Koepfli K.P."/>
            <person name="Paten B."/>
            <person name="O'Brien S.J."/>
            <person name="Koepfli K.P."/>
            <person name="Paten B."/>
            <person name="Antunes A."/>
            <person name="Belov K."/>
            <person name="Bustamante C."/>
            <person name="Castoe T.A."/>
            <person name="Clawson H."/>
            <person name="Crawford A.J."/>
            <person name="Diekhans M."/>
            <person name="Distel D."/>
            <person name="Durbin R."/>
            <person name="Earl D."/>
            <person name="Fujita M.K."/>
            <person name="Gamble T."/>
            <person name="Georges A."/>
            <person name="Gemmell N."/>
            <person name="Gilbert M.T."/>
            <person name="Graves J.M."/>
            <person name="Green R.E."/>
            <person name="Hickey G."/>
            <person name="Jarvis E.D."/>
            <person name="Johnson W."/>
            <person name="Komissarov A."/>
            <person name="Korf I."/>
            <person name="Kuhn R."/>
            <person name="Larkin D.M."/>
            <person name="Lewin H."/>
            <person name="Lopez J.V."/>
            <person name="Ma J."/>
            <person name="Marques-Bonet T."/>
            <person name="Miller W."/>
            <person name="Murphy R."/>
            <person name="Pevzner P."/>
            <person name="Shapiro B."/>
            <person name="Steiner C."/>
            <person name="Tamazian G."/>
            <person name="Venkatesh B."/>
            <person name="Wang J."/>
            <person name="Wayne R."/>
            <person name="Wiley E."/>
            <person name="Yang H."/>
            <person name="Zhang G."/>
            <person name="Haussler D."/>
            <person name="Ryder O."/>
            <person name="O'Brien S.J."/>
        </authorList>
    </citation>
    <scope>NUCLEOTIDE SEQUENCE</scope>
</reference>
<evidence type="ECO:0000256" key="11">
    <source>
        <dbReference type="ARBA" id="ARBA00023157"/>
    </source>
</evidence>
<dbReference type="InterPro" id="IPR004344">
    <property type="entry name" value="TTL/TTLL_fam"/>
</dbReference>
<protein>
    <recommendedName>
        <fullName evidence="5">NADH dehydrogenase [ubiquinone] 1 alpha subcomplex subunit 8</fullName>
    </recommendedName>
    <alternativeName>
        <fullName evidence="12">Complex I-19kD</fullName>
    </alternativeName>
    <alternativeName>
        <fullName evidence="13">NADH-ubiquinone oxidoreductase 19 kDa subunit</fullName>
    </alternativeName>
</protein>
<dbReference type="Pfam" id="PF06747">
    <property type="entry name" value="CHCH"/>
    <property type="match status" value="1"/>
</dbReference>
<proteinExistence type="inferred from homology"/>
<evidence type="ECO:0000259" key="15">
    <source>
        <dbReference type="Pfam" id="PF06747"/>
    </source>
</evidence>
<evidence type="ECO:0000256" key="2">
    <source>
        <dbReference type="ARBA" id="ARBA00004569"/>
    </source>
</evidence>
<reference evidence="16" key="5">
    <citation type="submission" date="2025-09" db="UniProtKB">
        <authorList>
            <consortium name="Ensembl"/>
        </authorList>
    </citation>
    <scope>IDENTIFICATION</scope>
</reference>
<evidence type="ECO:0000256" key="12">
    <source>
        <dbReference type="ARBA" id="ARBA00030127"/>
    </source>
</evidence>
<dbReference type="PROSITE" id="PS51221">
    <property type="entry name" value="TTL"/>
    <property type="match status" value="1"/>
</dbReference>
<organism evidence="16 17">
    <name type="scientific">Rhinolophus ferrumequinum</name>
    <name type="common">Greater horseshoe bat</name>
    <dbReference type="NCBI Taxonomy" id="59479"/>
    <lineage>
        <taxon>Eukaryota</taxon>
        <taxon>Metazoa</taxon>
        <taxon>Chordata</taxon>
        <taxon>Craniata</taxon>
        <taxon>Vertebrata</taxon>
        <taxon>Euteleostomi</taxon>
        <taxon>Mammalia</taxon>
        <taxon>Eutheria</taxon>
        <taxon>Laurasiatheria</taxon>
        <taxon>Chiroptera</taxon>
        <taxon>Yinpterochiroptera</taxon>
        <taxon>Rhinolophoidea</taxon>
        <taxon>Rhinolophidae</taxon>
        <taxon>Rhinolophinae</taxon>
        <taxon>Rhinolophus</taxon>
    </lineage>
</organism>
<sequence>MTTRRGGRSRSEAPPLRSTEFPSHAHALWLAVGQSSAPASRRLRMRRHEVALGGRKGSSRRRGRRSRGCLVRLRATAIMPGIVELPTVEELKVQEVKVSSSVLKAAAHHYGAQCDKPNKEFMLCRWEEKDPRRCLEEGKLVNKCALDFFKQIKRHCAEPFTEYWTCIDYSGLQLFRRCRKQQAKFDECVLDKLGWVRPDLGELSKFPFGRRLPCDIYWHGVSFHDNDIFSGQVNKFPGMTEMVRKITLSRAVRIMQNLFPEEYNFYPRSWILPDEFQLFVAQVQMVKDGDPSWKPTFIVKPDGGCQGDGIYLIKDPSEHPPGRVAPEQASGGPGVHLQTSPHRQAQVRYSSVCLTEVLRTLRDLHSQRWTL</sequence>
<keyword evidence="6" id="KW-0813">Transport</keyword>
<dbReference type="InterPro" id="IPR010625">
    <property type="entry name" value="CHCH"/>
</dbReference>
<keyword evidence="10" id="KW-0496">Mitochondrion</keyword>
<dbReference type="PROSITE" id="PS51808">
    <property type="entry name" value="CHCH"/>
    <property type="match status" value="2"/>
</dbReference>
<dbReference type="InParanoid" id="A0A671FYW9"/>
<name>A0A671FYW9_RHIFE</name>
<evidence type="ECO:0000313" key="17">
    <source>
        <dbReference type="Proteomes" id="UP000472240"/>
    </source>
</evidence>
<comment type="function">
    <text evidence="1">Accessory subunit of the mitochondrial membrane respiratory chain NADH dehydrogenase (Complex I), that is believed not to be involved in catalysis. Complex I functions in the transfer of electrons from NADH to the respiratory chain. The immediate electron acceptor for the enzyme is believed to be ubiquinone.</text>
</comment>
<dbReference type="GO" id="GO:0005758">
    <property type="term" value="C:mitochondrial intermembrane space"/>
    <property type="evidence" value="ECO:0007669"/>
    <property type="project" value="UniProtKB-SubCell"/>
</dbReference>
<evidence type="ECO:0000256" key="6">
    <source>
        <dbReference type="ARBA" id="ARBA00022448"/>
    </source>
</evidence>
<evidence type="ECO:0000256" key="1">
    <source>
        <dbReference type="ARBA" id="ARBA00003195"/>
    </source>
</evidence>
<reference evidence="17" key="3">
    <citation type="submission" date="2018-12" db="EMBL/GenBank/DDBJ databases">
        <title>G10K-VGP greater horseshoe bat female genome, primary haplotype.</title>
        <authorList>
            <person name="Teeling E."/>
            <person name="Myers G."/>
            <person name="Vernes S."/>
            <person name="Pippel M."/>
            <person name="Winkler S."/>
            <person name="Fedrigo O."/>
            <person name="Rhie A."/>
            <person name="Koren S."/>
            <person name="Phillippy A."/>
            <person name="Lewin H."/>
            <person name="Damas J."/>
            <person name="Howe K."/>
            <person name="Mountcastle J."/>
            <person name="Jarvis E.D."/>
        </authorList>
    </citation>
    <scope>NUCLEOTIDE SEQUENCE [LARGE SCALE GENOMIC DNA]</scope>
</reference>
<evidence type="ECO:0000256" key="5">
    <source>
        <dbReference type="ARBA" id="ARBA00016384"/>
    </source>
</evidence>
<comment type="similarity">
    <text evidence="3">Belongs to the complex I NDUFA8 subunit family.</text>
</comment>
<feature type="region of interest" description="Disordered" evidence="14">
    <location>
        <begin position="316"/>
        <end position="341"/>
    </location>
</feature>
<keyword evidence="17" id="KW-1185">Reference proteome</keyword>
<evidence type="ECO:0000256" key="4">
    <source>
        <dbReference type="ARBA" id="ARBA00011533"/>
    </source>
</evidence>
<dbReference type="PANTHER" id="PTHR13344">
    <property type="entry name" value="NADH-UBIQUINONE OXIDOREDUCTASE"/>
    <property type="match status" value="1"/>
</dbReference>
<feature type="compositionally biased region" description="Basic residues" evidence="14">
    <location>
        <begin position="57"/>
        <end position="67"/>
    </location>
</feature>
<reference evidence="16" key="4">
    <citation type="submission" date="2025-08" db="UniProtKB">
        <authorList>
            <consortium name="Ensembl"/>
        </authorList>
    </citation>
    <scope>IDENTIFICATION</scope>
</reference>
<evidence type="ECO:0000256" key="14">
    <source>
        <dbReference type="SAM" id="MobiDB-lite"/>
    </source>
</evidence>
<comment type="subcellular location">
    <subcellularLocation>
        <location evidence="2">Mitochondrion intermembrane space</location>
    </subcellularLocation>
</comment>
<keyword evidence="11" id="KW-1015">Disulfide bond</keyword>
<dbReference type="Proteomes" id="UP000472240">
    <property type="component" value="Chromosome 12"/>
</dbReference>
<comment type="subunit">
    <text evidence="4">Complex I is composed of 45 different subunits.</text>
</comment>
<keyword evidence="7" id="KW-0679">Respiratory chain</keyword>
<accession>A0A671FYW9</accession>
<evidence type="ECO:0000313" key="16">
    <source>
        <dbReference type="Ensembl" id="ENSRFEP00010028983.1"/>
    </source>
</evidence>
<feature type="region of interest" description="Disordered" evidence="14">
    <location>
        <begin position="40"/>
        <end position="67"/>
    </location>
</feature>
<dbReference type="GeneTree" id="ENSGT00940000156689"/>
<evidence type="ECO:0000256" key="8">
    <source>
        <dbReference type="ARBA" id="ARBA00022737"/>
    </source>
</evidence>
<dbReference type="PANTHER" id="PTHR13344:SF0">
    <property type="entry name" value="NADH DEHYDROGENASE [UBIQUINONE] 1 ALPHA SUBCOMPLEX SUBUNIT 8"/>
    <property type="match status" value="1"/>
</dbReference>
<keyword evidence="8" id="KW-0677">Repeat</keyword>
<dbReference type="Ensembl" id="ENSRFET00010031463.1">
    <property type="protein sequence ID" value="ENSRFEP00010028983.1"/>
    <property type="gene ID" value="ENSRFEG00010019228.1"/>
</dbReference>
<dbReference type="InterPro" id="IPR016680">
    <property type="entry name" value="NDUFA8"/>
</dbReference>
<evidence type="ECO:0000256" key="13">
    <source>
        <dbReference type="ARBA" id="ARBA00030761"/>
    </source>
</evidence>
<evidence type="ECO:0000256" key="7">
    <source>
        <dbReference type="ARBA" id="ARBA00022660"/>
    </source>
</evidence>
<evidence type="ECO:0000256" key="9">
    <source>
        <dbReference type="ARBA" id="ARBA00022982"/>
    </source>
</evidence>
<evidence type="ECO:0000256" key="10">
    <source>
        <dbReference type="ARBA" id="ARBA00023128"/>
    </source>
</evidence>
<dbReference type="AlphaFoldDB" id="A0A671FYW9"/>
<evidence type="ECO:0000256" key="3">
    <source>
        <dbReference type="ARBA" id="ARBA00010705"/>
    </source>
</evidence>
<reference evidence="16 17" key="2">
    <citation type="journal article" date="2018" name="Annu Rev Anim Biosci">
        <title>Bat Biology, Genomes, and the Bat1K Project: To Generate Chromosome-Level Genomes for All Living Bat Species.</title>
        <authorList>
            <person name="Teeling E.C."/>
            <person name="Vernes S.C."/>
            <person name="Davalos L.M."/>
            <person name="Ray D.A."/>
            <person name="Gilbert M.T.P."/>
            <person name="Myers E."/>
        </authorList>
    </citation>
    <scope>NUCLEOTIDE SEQUENCE</scope>
</reference>
<dbReference type="GO" id="GO:0006120">
    <property type="term" value="P:mitochondrial electron transport, NADH to ubiquinone"/>
    <property type="evidence" value="ECO:0007669"/>
    <property type="project" value="InterPro"/>
</dbReference>
<dbReference type="Pfam" id="PF03133">
    <property type="entry name" value="TTL"/>
    <property type="match status" value="1"/>
</dbReference>
<feature type="domain" description="CHCH" evidence="15">
    <location>
        <begin position="156"/>
        <end position="189"/>
    </location>
</feature>